<dbReference type="InterPro" id="IPR043502">
    <property type="entry name" value="DNA/RNA_pol_sf"/>
</dbReference>
<dbReference type="PANTHER" id="PTHR37984">
    <property type="entry name" value="PROTEIN CBG26694"/>
    <property type="match status" value="1"/>
</dbReference>
<sequence>MDASDYAIGGVLYQMVEHDCKVVERPVAFNGRKYKGGEKNCSIREKELLANLFELRLWRVYLLDNPFIVEADHRSLESVFAKKIISRRISRWYDELSQYPVSFTYIPGATNTVAGGISRRAEFAEPSSLEQIVATSAIYKRVCVGLNAVISEAIARYKEDPIILAIIEALQTKPIGEKNIANPTSCALFARQRQIVVCRA</sequence>
<keyword evidence="6" id="KW-0695">RNA-directed DNA polymerase</keyword>
<keyword evidence="3" id="KW-0540">Nuclease</keyword>
<evidence type="ECO:0000313" key="8">
    <source>
        <dbReference type="EMBL" id="GMF29571.1"/>
    </source>
</evidence>
<dbReference type="EMBL" id="BSXT01000540">
    <property type="protein sequence ID" value="GMF29571.1"/>
    <property type="molecule type" value="Genomic_DNA"/>
</dbReference>
<dbReference type="Proteomes" id="UP001165121">
    <property type="component" value="Unassembled WGS sequence"/>
</dbReference>
<organism evidence="8 9">
    <name type="scientific">Phytophthora fragariaefolia</name>
    <dbReference type="NCBI Taxonomy" id="1490495"/>
    <lineage>
        <taxon>Eukaryota</taxon>
        <taxon>Sar</taxon>
        <taxon>Stramenopiles</taxon>
        <taxon>Oomycota</taxon>
        <taxon>Peronosporomycetes</taxon>
        <taxon>Peronosporales</taxon>
        <taxon>Peronosporaceae</taxon>
        <taxon>Phytophthora</taxon>
    </lineage>
</organism>
<evidence type="ECO:0000256" key="3">
    <source>
        <dbReference type="ARBA" id="ARBA00022722"/>
    </source>
</evidence>
<feature type="domain" description="Reverse transcriptase RNase H-like" evidence="7">
    <location>
        <begin position="1"/>
        <end position="99"/>
    </location>
</feature>
<reference evidence="8" key="1">
    <citation type="submission" date="2023-04" db="EMBL/GenBank/DDBJ databases">
        <title>Phytophthora fragariaefolia NBRC 109709.</title>
        <authorList>
            <person name="Ichikawa N."/>
            <person name="Sato H."/>
            <person name="Tonouchi N."/>
        </authorList>
    </citation>
    <scope>NUCLEOTIDE SEQUENCE</scope>
    <source>
        <strain evidence="8">NBRC 109709</strain>
    </source>
</reference>
<dbReference type="GO" id="GO:0016787">
    <property type="term" value="F:hydrolase activity"/>
    <property type="evidence" value="ECO:0007669"/>
    <property type="project" value="UniProtKB-KW"/>
</dbReference>
<dbReference type="CDD" id="cd09274">
    <property type="entry name" value="RNase_HI_RT_Ty3"/>
    <property type="match status" value="1"/>
</dbReference>
<keyword evidence="5" id="KW-0378">Hydrolase</keyword>
<dbReference type="InterPro" id="IPR041373">
    <property type="entry name" value="RT_RNaseH"/>
</dbReference>
<dbReference type="AlphaFoldDB" id="A0A9W6X3F6"/>
<name>A0A9W6X3F6_9STRA</name>
<keyword evidence="9" id="KW-1185">Reference proteome</keyword>
<gene>
    <name evidence="8" type="ORF">Pfra01_000634900</name>
</gene>
<dbReference type="GO" id="GO:0004519">
    <property type="term" value="F:endonuclease activity"/>
    <property type="evidence" value="ECO:0007669"/>
    <property type="project" value="UniProtKB-KW"/>
</dbReference>
<evidence type="ECO:0000256" key="2">
    <source>
        <dbReference type="ARBA" id="ARBA00022695"/>
    </source>
</evidence>
<evidence type="ECO:0000256" key="1">
    <source>
        <dbReference type="ARBA" id="ARBA00022679"/>
    </source>
</evidence>
<accession>A0A9W6X3F6</accession>
<keyword evidence="2" id="KW-0548">Nucleotidyltransferase</keyword>
<dbReference type="SUPFAM" id="SSF56672">
    <property type="entry name" value="DNA/RNA polymerases"/>
    <property type="match status" value="1"/>
</dbReference>
<dbReference type="OrthoDB" id="3095879at2759"/>
<keyword evidence="1" id="KW-0808">Transferase</keyword>
<dbReference type="Pfam" id="PF17917">
    <property type="entry name" value="RT_RNaseH"/>
    <property type="match status" value="1"/>
</dbReference>
<comment type="caution">
    <text evidence="8">The sequence shown here is derived from an EMBL/GenBank/DDBJ whole genome shotgun (WGS) entry which is preliminary data.</text>
</comment>
<evidence type="ECO:0000256" key="6">
    <source>
        <dbReference type="ARBA" id="ARBA00022918"/>
    </source>
</evidence>
<dbReference type="GO" id="GO:0003964">
    <property type="term" value="F:RNA-directed DNA polymerase activity"/>
    <property type="evidence" value="ECO:0007669"/>
    <property type="project" value="UniProtKB-KW"/>
</dbReference>
<evidence type="ECO:0000256" key="5">
    <source>
        <dbReference type="ARBA" id="ARBA00022801"/>
    </source>
</evidence>
<evidence type="ECO:0000259" key="7">
    <source>
        <dbReference type="Pfam" id="PF17917"/>
    </source>
</evidence>
<evidence type="ECO:0000313" key="9">
    <source>
        <dbReference type="Proteomes" id="UP001165121"/>
    </source>
</evidence>
<dbReference type="InterPro" id="IPR050951">
    <property type="entry name" value="Retrovirus_Pol_polyprotein"/>
</dbReference>
<keyword evidence="4" id="KW-0255">Endonuclease</keyword>
<protein>
    <submittedName>
        <fullName evidence="8">Unnamed protein product</fullName>
    </submittedName>
</protein>
<dbReference type="PANTHER" id="PTHR37984:SF5">
    <property type="entry name" value="PROTEIN NYNRIN-LIKE"/>
    <property type="match status" value="1"/>
</dbReference>
<proteinExistence type="predicted"/>
<evidence type="ECO:0000256" key="4">
    <source>
        <dbReference type="ARBA" id="ARBA00022759"/>
    </source>
</evidence>